<dbReference type="OrthoDB" id="288620at2"/>
<keyword evidence="2" id="KW-1185">Reference proteome</keyword>
<gene>
    <name evidence="1" type="ORF">Pla8534_22640</name>
</gene>
<reference evidence="1 2" key="1">
    <citation type="submission" date="2019-02" db="EMBL/GenBank/DDBJ databases">
        <title>Deep-cultivation of Planctomycetes and their phenomic and genomic characterization uncovers novel biology.</title>
        <authorList>
            <person name="Wiegand S."/>
            <person name="Jogler M."/>
            <person name="Boedeker C."/>
            <person name="Pinto D."/>
            <person name="Vollmers J."/>
            <person name="Rivas-Marin E."/>
            <person name="Kohn T."/>
            <person name="Peeters S.H."/>
            <person name="Heuer A."/>
            <person name="Rast P."/>
            <person name="Oberbeckmann S."/>
            <person name="Bunk B."/>
            <person name="Jeske O."/>
            <person name="Meyerdierks A."/>
            <person name="Storesund J.E."/>
            <person name="Kallscheuer N."/>
            <person name="Luecker S."/>
            <person name="Lage O.M."/>
            <person name="Pohl T."/>
            <person name="Merkel B.J."/>
            <person name="Hornburger P."/>
            <person name="Mueller R.-W."/>
            <person name="Bruemmer F."/>
            <person name="Labrenz M."/>
            <person name="Spormann A.M."/>
            <person name="Op den Camp H."/>
            <person name="Overmann J."/>
            <person name="Amann R."/>
            <person name="Jetten M.S.M."/>
            <person name="Mascher T."/>
            <person name="Medema M.H."/>
            <person name="Devos D.P."/>
            <person name="Kaster A.-K."/>
            <person name="Ovreas L."/>
            <person name="Rohde M."/>
            <person name="Galperin M.Y."/>
            <person name="Jogler C."/>
        </authorList>
    </citation>
    <scope>NUCLEOTIDE SEQUENCE [LARGE SCALE GENOMIC DNA]</scope>
    <source>
        <strain evidence="1 2">Pla85_3_4</strain>
    </source>
</reference>
<dbReference type="AlphaFoldDB" id="A0A518DRM7"/>
<dbReference type="InterPro" id="IPR021375">
    <property type="entry name" value="DUF2997"/>
</dbReference>
<dbReference type="KEGG" id="lcre:Pla8534_22640"/>
<organism evidence="1 2">
    <name type="scientific">Lignipirellula cremea</name>
    <dbReference type="NCBI Taxonomy" id="2528010"/>
    <lineage>
        <taxon>Bacteria</taxon>
        <taxon>Pseudomonadati</taxon>
        <taxon>Planctomycetota</taxon>
        <taxon>Planctomycetia</taxon>
        <taxon>Pirellulales</taxon>
        <taxon>Pirellulaceae</taxon>
        <taxon>Lignipirellula</taxon>
    </lineage>
</organism>
<dbReference type="Proteomes" id="UP000317648">
    <property type="component" value="Chromosome"/>
</dbReference>
<dbReference type="Pfam" id="PF11211">
    <property type="entry name" value="DUF2997"/>
    <property type="match status" value="1"/>
</dbReference>
<evidence type="ECO:0008006" key="3">
    <source>
        <dbReference type="Google" id="ProtNLM"/>
    </source>
</evidence>
<dbReference type="RefSeq" id="WP_145052926.1">
    <property type="nucleotide sequence ID" value="NZ_CP036433.1"/>
</dbReference>
<accession>A0A518DRM7</accession>
<proteinExistence type="predicted"/>
<protein>
    <recommendedName>
        <fullName evidence="3">DUF2997 domain-containing protein</fullName>
    </recommendedName>
</protein>
<name>A0A518DRM7_9BACT</name>
<sequence length="64" mass="7205">MNKTIEIIVAPNGQTRVETQGFVGSECRDASRFIEQALGQQTDELLKAEFHQTVSNQQQIRQGE</sequence>
<dbReference type="EMBL" id="CP036433">
    <property type="protein sequence ID" value="QDU94473.1"/>
    <property type="molecule type" value="Genomic_DNA"/>
</dbReference>
<evidence type="ECO:0000313" key="1">
    <source>
        <dbReference type="EMBL" id="QDU94473.1"/>
    </source>
</evidence>
<evidence type="ECO:0000313" key="2">
    <source>
        <dbReference type="Proteomes" id="UP000317648"/>
    </source>
</evidence>